<dbReference type="GO" id="GO:0006749">
    <property type="term" value="P:glutathione metabolic process"/>
    <property type="evidence" value="ECO:0007669"/>
    <property type="project" value="InterPro"/>
</dbReference>
<evidence type="ECO:0000259" key="4">
    <source>
        <dbReference type="PROSITE" id="PS50405"/>
    </source>
</evidence>
<name>A0A5J5AC72_9ASTE</name>
<protein>
    <recommendedName>
        <fullName evidence="3">Glutathione S-transferase</fullName>
        <ecNumber evidence="3">2.5.1.18</ecNumber>
    </recommendedName>
</protein>
<evidence type="ECO:0000313" key="6">
    <source>
        <dbReference type="Proteomes" id="UP000325577"/>
    </source>
</evidence>
<organism evidence="5 6">
    <name type="scientific">Nyssa sinensis</name>
    <dbReference type="NCBI Taxonomy" id="561372"/>
    <lineage>
        <taxon>Eukaryota</taxon>
        <taxon>Viridiplantae</taxon>
        <taxon>Streptophyta</taxon>
        <taxon>Embryophyta</taxon>
        <taxon>Tracheophyta</taxon>
        <taxon>Spermatophyta</taxon>
        <taxon>Magnoliopsida</taxon>
        <taxon>eudicotyledons</taxon>
        <taxon>Gunneridae</taxon>
        <taxon>Pentapetalae</taxon>
        <taxon>asterids</taxon>
        <taxon>Cornales</taxon>
        <taxon>Nyssaceae</taxon>
        <taxon>Nyssa</taxon>
    </lineage>
</organism>
<dbReference type="Pfam" id="PF13410">
    <property type="entry name" value="GST_C_2"/>
    <property type="match status" value="1"/>
</dbReference>
<dbReference type="GO" id="GO:0005829">
    <property type="term" value="C:cytosol"/>
    <property type="evidence" value="ECO:0007669"/>
    <property type="project" value="UniProtKB-SubCell"/>
</dbReference>
<comment type="similarity">
    <text evidence="3">Belongs to the GST superfamily.</text>
</comment>
<dbReference type="OrthoDB" id="202840at2759"/>
<dbReference type="PANTHER" id="PTHR11260">
    <property type="entry name" value="GLUTATHIONE S-TRANSFERASE, GST, SUPERFAMILY, GST DOMAIN CONTAINING"/>
    <property type="match status" value="1"/>
</dbReference>
<dbReference type="InterPro" id="IPR045073">
    <property type="entry name" value="Omega/Tau-like"/>
</dbReference>
<comment type="subcellular location">
    <subcellularLocation>
        <location evidence="3">Cytoplasm</location>
        <location evidence="3">Cytosol</location>
    </subcellularLocation>
</comment>
<evidence type="ECO:0000313" key="5">
    <source>
        <dbReference type="EMBL" id="KAA8527854.1"/>
    </source>
</evidence>
<dbReference type="Proteomes" id="UP000325577">
    <property type="component" value="Linkage Group LG21"/>
</dbReference>
<evidence type="ECO:0000256" key="3">
    <source>
        <dbReference type="RuleBase" id="RU369102"/>
    </source>
</evidence>
<evidence type="ECO:0000256" key="1">
    <source>
        <dbReference type="ARBA" id="ARBA00022679"/>
    </source>
</evidence>
<gene>
    <name evidence="5" type="ORF">F0562_035277</name>
</gene>
<dbReference type="Gene3D" id="1.20.1050.10">
    <property type="match status" value="1"/>
</dbReference>
<accession>A0A5J5AC72</accession>
<dbReference type="AlphaFoldDB" id="A0A5J5AC72"/>
<dbReference type="FunFam" id="1.20.1050.10:FF:000012">
    <property type="entry name" value="Tau class glutathione S-transferase"/>
    <property type="match status" value="1"/>
</dbReference>
<keyword evidence="6" id="KW-1185">Reference proteome</keyword>
<dbReference type="CDD" id="cd03185">
    <property type="entry name" value="GST_C_Tau"/>
    <property type="match status" value="1"/>
</dbReference>
<dbReference type="GO" id="GO:0004364">
    <property type="term" value="F:glutathione transferase activity"/>
    <property type="evidence" value="ECO:0007669"/>
    <property type="project" value="UniProtKB-UniRule"/>
</dbReference>
<proteinExistence type="inferred from homology"/>
<keyword evidence="3" id="KW-0963">Cytoplasm</keyword>
<dbReference type="PROSITE" id="PS50405">
    <property type="entry name" value="GST_CTER"/>
    <property type="match status" value="1"/>
</dbReference>
<feature type="domain" description="GST C-terminal" evidence="4">
    <location>
        <begin position="10"/>
        <end position="144"/>
    </location>
</feature>
<keyword evidence="1 3" id="KW-0808">Transferase</keyword>
<dbReference type="PANTHER" id="PTHR11260:SF679">
    <property type="entry name" value="GLUTATHIONE TRANSFERASE"/>
    <property type="match status" value="1"/>
</dbReference>
<comment type="function">
    <text evidence="3">Is involved in the conjugation of reduced glutathione to a wide number of exogenous and endogenous hydrophobic electrophiles.</text>
</comment>
<comment type="catalytic activity">
    <reaction evidence="2 3">
        <text>RX + glutathione = an S-substituted glutathione + a halide anion + H(+)</text>
        <dbReference type="Rhea" id="RHEA:16437"/>
        <dbReference type="ChEBI" id="CHEBI:15378"/>
        <dbReference type="ChEBI" id="CHEBI:16042"/>
        <dbReference type="ChEBI" id="CHEBI:17792"/>
        <dbReference type="ChEBI" id="CHEBI:57925"/>
        <dbReference type="ChEBI" id="CHEBI:90779"/>
        <dbReference type="EC" id="2.5.1.18"/>
    </reaction>
</comment>
<sequence>MARNPLLPSNPYDRAIARFWAKFAEDKGPVIWRMFISTGEEQEKAIKDSLEMLRTVEEEALGDKRFFSGDRIGIVDIAFGAIAHWLGVTEDIVGVKLLDANSFPRLHAWTISFKEEPVIRENLPDRDKIFANLKRRREMLLASP</sequence>
<reference evidence="5 6" key="1">
    <citation type="submission" date="2019-09" db="EMBL/GenBank/DDBJ databases">
        <title>A chromosome-level genome assembly of the Chinese tupelo Nyssa sinensis.</title>
        <authorList>
            <person name="Yang X."/>
            <person name="Kang M."/>
            <person name="Yang Y."/>
            <person name="Xiong H."/>
            <person name="Wang M."/>
            <person name="Zhang Z."/>
            <person name="Wang Z."/>
            <person name="Wu H."/>
            <person name="Ma T."/>
            <person name="Liu J."/>
            <person name="Xi Z."/>
        </authorList>
    </citation>
    <scope>NUCLEOTIDE SEQUENCE [LARGE SCALE GENOMIC DNA]</scope>
    <source>
        <strain evidence="5">J267</strain>
        <tissue evidence="5">Leaf</tissue>
    </source>
</reference>
<evidence type="ECO:0000256" key="2">
    <source>
        <dbReference type="ARBA" id="ARBA00047960"/>
    </source>
</evidence>
<dbReference type="SUPFAM" id="SSF47616">
    <property type="entry name" value="GST C-terminal domain-like"/>
    <property type="match status" value="1"/>
</dbReference>
<dbReference type="EMBL" id="CM018045">
    <property type="protein sequence ID" value="KAA8527854.1"/>
    <property type="molecule type" value="Genomic_DNA"/>
</dbReference>
<dbReference type="EC" id="2.5.1.18" evidence="3"/>
<dbReference type="InterPro" id="IPR045074">
    <property type="entry name" value="GST_C_Tau"/>
</dbReference>
<dbReference type="InterPro" id="IPR036282">
    <property type="entry name" value="Glutathione-S-Trfase_C_sf"/>
</dbReference>
<dbReference type="InterPro" id="IPR010987">
    <property type="entry name" value="Glutathione-S-Trfase_C-like"/>
</dbReference>